<dbReference type="InterPro" id="IPR020948">
    <property type="entry name" value="P_starv_induced_PsiE-like"/>
</dbReference>
<reference evidence="9 10" key="1">
    <citation type="submission" date="2019-01" db="EMBL/GenBank/DDBJ databases">
        <title>Bacillus sp. M5HDSG1-1, whole genome shotgun sequence.</title>
        <authorList>
            <person name="Tuo L."/>
        </authorList>
    </citation>
    <scope>NUCLEOTIDE SEQUENCE [LARGE SCALE GENOMIC DNA]</scope>
    <source>
        <strain evidence="9 10">M5HDSG1-1</strain>
    </source>
</reference>
<keyword evidence="10" id="KW-1185">Reference proteome</keyword>
<gene>
    <name evidence="9" type="primary">psiE</name>
    <name evidence="9" type="ORF">EM808_02345</name>
</gene>
<evidence type="ECO:0000256" key="2">
    <source>
        <dbReference type="ARBA" id="ARBA00005632"/>
    </source>
</evidence>
<comment type="caution">
    <text evidence="9">The sequence shown here is derived from an EMBL/GenBank/DDBJ whole genome shotgun (WGS) entry which is preliminary data.</text>
</comment>
<protein>
    <recommendedName>
        <fullName evidence="3">Protein PsiE</fullName>
    </recommendedName>
</protein>
<dbReference type="PIRSF" id="PIRSF029598">
    <property type="entry name" value="PsiE"/>
    <property type="match status" value="1"/>
</dbReference>
<evidence type="ECO:0000256" key="4">
    <source>
        <dbReference type="ARBA" id="ARBA00022475"/>
    </source>
</evidence>
<keyword evidence="4" id="KW-1003">Cell membrane</keyword>
<dbReference type="PANTHER" id="PTHR37819">
    <property type="entry name" value="PROTEIN PSIE"/>
    <property type="match status" value="1"/>
</dbReference>
<feature type="transmembrane region" description="Helical" evidence="8">
    <location>
        <begin position="87"/>
        <end position="105"/>
    </location>
</feature>
<dbReference type="GO" id="GO:0005886">
    <property type="term" value="C:plasma membrane"/>
    <property type="evidence" value="ECO:0007669"/>
    <property type="project" value="UniProtKB-SubCell"/>
</dbReference>
<evidence type="ECO:0000313" key="9">
    <source>
        <dbReference type="EMBL" id="RVT67338.1"/>
    </source>
</evidence>
<sequence length="162" mass="18972">MYKIKESFGVILKQGGKKLEARKEKEKKQVKKQHLLLAAMLQQILNVSLILLAITLSVLLCKEIIYFIAYAVELQQASNNYELLERILVFFLYFEFIALIVKYFQESYHFPLRYFLYIGITAMVRLIIVYHDNPLHTLLYTCAILVLVLSYYIISAASSRKH</sequence>
<organism evidence="9 10">
    <name type="scientific">Niallia taxi</name>
    <dbReference type="NCBI Taxonomy" id="2499688"/>
    <lineage>
        <taxon>Bacteria</taxon>
        <taxon>Bacillati</taxon>
        <taxon>Bacillota</taxon>
        <taxon>Bacilli</taxon>
        <taxon>Bacillales</taxon>
        <taxon>Bacillaceae</taxon>
        <taxon>Niallia</taxon>
    </lineage>
</organism>
<dbReference type="GO" id="GO:0016036">
    <property type="term" value="P:cellular response to phosphate starvation"/>
    <property type="evidence" value="ECO:0007669"/>
    <property type="project" value="InterPro"/>
</dbReference>
<comment type="similarity">
    <text evidence="2">Belongs to the PsiE family.</text>
</comment>
<evidence type="ECO:0000256" key="7">
    <source>
        <dbReference type="ARBA" id="ARBA00023136"/>
    </source>
</evidence>
<feature type="transmembrane region" description="Helical" evidence="8">
    <location>
        <begin position="112"/>
        <end position="131"/>
    </location>
</feature>
<dbReference type="EMBL" id="RZTZ01000001">
    <property type="protein sequence ID" value="RVT67338.1"/>
    <property type="molecule type" value="Genomic_DNA"/>
</dbReference>
<evidence type="ECO:0000313" key="10">
    <source>
        <dbReference type="Proteomes" id="UP000288024"/>
    </source>
</evidence>
<feature type="transmembrane region" description="Helical" evidence="8">
    <location>
        <begin position="35"/>
        <end position="60"/>
    </location>
</feature>
<evidence type="ECO:0000256" key="8">
    <source>
        <dbReference type="SAM" id="Phobius"/>
    </source>
</evidence>
<dbReference type="Pfam" id="PF06146">
    <property type="entry name" value="PsiE"/>
    <property type="match status" value="1"/>
</dbReference>
<feature type="transmembrane region" description="Helical" evidence="8">
    <location>
        <begin position="137"/>
        <end position="154"/>
    </location>
</feature>
<keyword evidence="5 8" id="KW-0812">Transmembrane</keyword>
<dbReference type="PANTHER" id="PTHR37819:SF1">
    <property type="entry name" value="PROTEIN PSIE"/>
    <property type="match status" value="1"/>
</dbReference>
<name>A0A3S2TZD1_9BACI</name>
<evidence type="ECO:0000256" key="3">
    <source>
        <dbReference type="ARBA" id="ARBA00021903"/>
    </source>
</evidence>
<comment type="subcellular location">
    <subcellularLocation>
        <location evidence="1">Cell inner membrane</location>
        <topology evidence="1">Multi-pass membrane protein</topology>
    </subcellularLocation>
</comment>
<evidence type="ECO:0000256" key="1">
    <source>
        <dbReference type="ARBA" id="ARBA00004429"/>
    </source>
</evidence>
<accession>A0A3S2TZD1</accession>
<keyword evidence="6 8" id="KW-1133">Transmembrane helix</keyword>
<keyword evidence="7 8" id="KW-0472">Membrane</keyword>
<dbReference type="Proteomes" id="UP000288024">
    <property type="component" value="Unassembled WGS sequence"/>
</dbReference>
<proteinExistence type="inferred from homology"/>
<dbReference type="NCBIfam" id="NF002765">
    <property type="entry name" value="PRK02833.1-3"/>
    <property type="match status" value="1"/>
</dbReference>
<evidence type="ECO:0000256" key="6">
    <source>
        <dbReference type="ARBA" id="ARBA00022989"/>
    </source>
</evidence>
<evidence type="ECO:0000256" key="5">
    <source>
        <dbReference type="ARBA" id="ARBA00022692"/>
    </source>
</evidence>
<dbReference type="InterPro" id="IPR009315">
    <property type="entry name" value="P_starv_induced_PsiE"/>
</dbReference>
<dbReference type="AlphaFoldDB" id="A0A3S2TZD1"/>